<dbReference type="RefSeq" id="XP_056473171.1">
    <property type="nucleotide sequence ID" value="XM_056619805.1"/>
</dbReference>
<evidence type="ECO:0000313" key="2">
    <source>
        <dbReference type="EMBL" id="KAJ5095021.1"/>
    </source>
</evidence>
<feature type="region of interest" description="Disordered" evidence="1">
    <location>
        <begin position="1"/>
        <end position="45"/>
    </location>
</feature>
<dbReference type="GeneID" id="81358784"/>
<feature type="compositionally biased region" description="Basic and acidic residues" evidence="1">
    <location>
        <begin position="101"/>
        <end position="110"/>
    </location>
</feature>
<reference evidence="2" key="1">
    <citation type="submission" date="2022-11" db="EMBL/GenBank/DDBJ databases">
        <authorList>
            <person name="Petersen C."/>
        </authorList>
    </citation>
    <scope>NUCLEOTIDE SEQUENCE</scope>
    <source>
        <strain evidence="2">IBT 30761</strain>
    </source>
</reference>
<protein>
    <submittedName>
        <fullName evidence="2">Uncharacterized protein</fullName>
    </submittedName>
</protein>
<evidence type="ECO:0000313" key="3">
    <source>
        <dbReference type="Proteomes" id="UP001149074"/>
    </source>
</evidence>
<proteinExistence type="predicted"/>
<feature type="compositionally biased region" description="Basic and acidic residues" evidence="1">
    <location>
        <begin position="1"/>
        <end position="14"/>
    </location>
</feature>
<keyword evidence="3" id="KW-1185">Reference proteome</keyword>
<name>A0A9W9F7M2_9EURO</name>
<sequence length="270" mass="30731">MDSSPAREKDREKISASSPKSPKQKRSGARESTANPPPPLDWPEIDWPEIFWLGKEAQSKSATERAHIARQFHSEPIHWTFNLDKPQQEHSQDAQTTDPSPSDKNDKEKNSLYLAKTPKRKRSGARESTADLNPPILWKSYEQMLEEGQNHDAQLHTHDAQANTRDAQPDTDDLSLSSGEDLDKVDIFVTQYPPVLPIAGAPVSTTRLDVDTYLLILLVTTHEYLQNGPPFPLTQIQQNLIFLRLPFRSLPFPRDEPLRRQHRSVRRPAA</sequence>
<comment type="caution">
    <text evidence="2">The sequence shown here is derived from an EMBL/GenBank/DDBJ whole genome shotgun (WGS) entry which is preliminary data.</text>
</comment>
<feature type="region of interest" description="Disordered" evidence="1">
    <location>
        <begin position="77"/>
        <end position="131"/>
    </location>
</feature>
<reference evidence="2" key="2">
    <citation type="journal article" date="2023" name="IMA Fungus">
        <title>Comparative genomic study of the Penicillium genus elucidates a diverse pangenome and 15 lateral gene transfer events.</title>
        <authorList>
            <person name="Petersen C."/>
            <person name="Sorensen T."/>
            <person name="Nielsen M.R."/>
            <person name="Sondergaard T.E."/>
            <person name="Sorensen J.L."/>
            <person name="Fitzpatrick D.A."/>
            <person name="Frisvad J.C."/>
            <person name="Nielsen K.L."/>
        </authorList>
    </citation>
    <scope>NUCLEOTIDE SEQUENCE</scope>
    <source>
        <strain evidence="2">IBT 30761</strain>
    </source>
</reference>
<dbReference type="AlphaFoldDB" id="A0A9W9F7M2"/>
<dbReference type="Proteomes" id="UP001149074">
    <property type="component" value="Unassembled WGS sequence"/>
</dbReference>
<organism evidence="2 3">
    <name type="scientific">Penicillium argentinense</name>
    <dbReference type="NCBI Taxonomy" id="1131581"/>
    <lineage>
        <taxon>Eukaryota</taxon>
        <taxon>Fungi</taxon>
        <taxon>Dikarya</taxon>
        <taxon>Ascomycota</taxon>
        <taxon>Pezizomycotina</taxon>
        <taxon>Eurotiomycetes</taxon>
        <taxon>Eurotiomycetidae</taxon>
        <taxon>Eurotiales</taxon>
        <taxon>Aspergillaceae</taxon>
        <taxon>Penicillium</taxon>
    </lineage>
</organism>
<dbReference type="EMBL" id="JAPQKI010000006">
    <property type="protein sequence ID" value="KAJ5095021.1"/>
    <property type="molecule type" value="Genomic_DNA"/>
</dbReference>
<evidence type="ECO:0000256" key="1">
    <source>
        <dbReference type="SAM" id="MobiDB-lite"/>
    </source>
</evidence>
<gene>
    <name evidence="2" type="ORF">N7532_007312</name>
</gene>
<accession>A0A9W9F7M2</accession>